<evidence type="ECO:0000313" key="2">
    <source>
        <dbReference type="EMBL" id="MDQ0466014.1"/>
    </source>
</evidence>
<dbReference type="EMBL" id="JAUSVS010000009">
    <property type="protein sequence ID" value="MDQ0466014.1"/>
    <property type="molecule type" value="Genomic_DNA"/>
</dbReference>
<dbReference type="PROSITE" id="PS51819">
    <property type="entry name" value="VOC"/>
    <property type="match status" value="1"/>
</dbReference>
<accession>A0ABU0IVH5</accession>
<feature type="domain" description="VOC" evidence="1">
    <location>
        <begin position="9"/>
        <end position="133"/>
    </location>
</feature>
<reference evidence="2 3" key="1">
    <citation type="submission" date="2023-07" db="EMBL/GenBank/DDBJ databases">
        <title>Genomic Encyclopedia of Type Strains, Phase IV (KMG-IV): sequencing the most valuable type-strain genomes for metagenomic binning, comparative biology and taxonomic classification.</title>
        <authorList>
            <person name="Goeker M."/>
        </authorList>
    </citation>
    <scope>NUCLEOTIDE SEQUENCE [LARGE SCALE GENOMIC DNA]</scope>
    <source>
        <strain evidence="2 3">DSM 18695</strain>
    </source>
</reference>
<gene>
    <name evidence="2" type="ORF">QO010_003807</name>
</gene>
<dbReference type="Gene3D" id="3.10.180.10">
    <property type="entry name" value="2,3-Dihydroxybiphenyl 1,2-Dioxygenase, domain 1"/>
    <property type="match status" value="1"/>
</dbReference>
<dbReference type="InterPro" id="IPR004360">
    <property type="entry name" value="Glyas_Fos-R_dOase_dom"/>
</dbReference>
<name>A0ABU0IVH5_9CAUL</name>
<dbReference type="RefSeq" id="WP_307351801.1">
    <property type="nucleotide sequence ID" value="NZ_JAUSVS010000009.1"/>
</dbReference>
<dbReference type="PANTHER" id="PTHR34109">
    <property type="entry name" value="BNAUNNG04460D PROTEIN-RELATED"/>
    <property type="match status" value="1"/>
</dbReference>
<comment type="caution">
    <text evidence="2">The sequence shown here is derived from an EMBL/GenBank/DDBJ whole genome shotgun (WGS) entry which is preliminary data.</text>
</comment>
<evidence type="ECO:0000259" key="1">
    <source>
        <dbReference type="PROSITE" id="PS51819"/>
    </source>
</evidence>
<dbReference type="InterPro" id="IPR029068">
    <property type="entry name" value="Glyas_Bleomycin-R_OHBP_Dase"/>
</dbReference>
<keyword evidence="3" id="KW-1185">Reference proteome</keyword>
<dbReference type="Proteomes" id="UP001228905">
    <property type="component" value="Unassembled WGS sequence"/>
</dbReference>
<proteinExistence type="predicted"/>
<dbReference type="Pfam" id="PF00903">
    <property type="entry name" value="Glyoxalase"/>
    <property type="match status" value="1"/>
</dbReference>
<sequence length="153" mass="16977">MKAKATPPGYHTLNPILRVPNAAVAVDFYKAAFGATEDFRREMHGRLLVAVILIGDSRLMISDGRNDPAKVSGGNPRGNGLDLKIYVDDLDTVFRRAIENGATQEEALEAKYFGERSGSLVDPFGFTWRLAEFLEEVPHAEIERRMREAASRA</sequence>
<dbReference type="CDD" id="cd07246">
    <property type="entry name" value="VOC_like"/>
    <property type="match status" value="1"/>
</dbReference>
<dbReference type="SUPFAM" id="SSF54593">
    <property type="entry name" value="Glyoxalase/Bleomycin resistance protein/Dihydroxybiphenyl dioxygenase"/>
    <property type="match status" value="1"/>
</dbReference>
<dbReference type="PANTHER" id="PTHR34109:SF1">
    <property type="entry name" value="VOC DOMAIN-CONTAINING PROTEIN"/>
    <property type="match status" value="1"/>
</dbReference>
<dbReference type="InterPro" id="IPR037523">
    <property type="entry name" value="VOC_core"/>
</dbReference>
<evidence type="ECO:0000313" key="3">
    <source>
        <dbReference type="Proteomes" id="UP001228905"/>
    </source>
</evidence>
<protein>
    <submittedName>
        <fullName evidence="2">PhnB protein</fullName>
    </submittedName>
</protein>
<organism evidence="2 3">
    <name type="scientific">Caulobacter ginsengisoli</name>
    <dbReference type="NCBI Taxonomy" id="400775"/>
    <lineage>
        <taxon>Bacteria</taxon>
        <taxon>Pseudomonadati</taxon>
        <taxon>Pseudomonadota</taxon>
        <taxon>Alphaproteobacteria</taxon>
        <taxon>Caulobacterales</taxon>
        <taxon>Caulobacteraceae</taxon>
        <taxon>Caulobacter</taxon>
    </lineage>
</organism>